<reference evidence="2 3" key="1">
    <citation type="submission" date="2023-07" db="EMBL/GenBank/DDBJ databases">
        <title>Sequencing the genomes of 1000 actinobacteria strains.</title>
        <authorList>
            <person name="Klenk H.-P."/>
        </authorList>
    </citation>
    <scope>NUCLEOTIDE SEQUENCE [LARGE SCALE GENOMIC DNA]</scope>
    <source>
        <strain evidence="2 3">DSM 15539</strain>
    </source>
</reference>
<keyword evidence="3" id="KW-1185">Reference proteome</keyword>
<evidence type="ECO:0000259" key="1">
    <source>
        <dbReference type="Pfam" id="PF01592"/>
    </source>
</evidence>
<dbReference type="Gene3D" id="3.90.1010.10">
    <property type="match status" value="1"/>
</dbReference>
<dbReference type="Pfam" id="PF01592">
    <property type="entry name" value="NifU_N"/>
    <property type="match status" value="1"/>
</dbReference>
<dbReference type="CDD" id="cd06664">
    <property type="entry name" value="IscU_like"/>
    <property type="match status" value="1"/>
</dbReference>
<dbReference type="Proteomes" id="UP001266099">
    <property type="component" value="Unassembled WGS sequence"/>
</dbReference>
<gene>
    <name evidence="2" type="ORF">J2S36_000159</name>
</gene>
<evidence type="ECO:0000313" key="2">
    <source>
        <dbReference type="EMBL" id="MDR6938616.1"/>
    </source>
</evidence>
<dbReference type="SUPFAM" id="SSF82649">
    <property type="entry name" value="SufE/NifU"/>
    <property type="match status" value="1"/>
</dbReference>
<sequence>MNDLEQLYQQIILDASRERHGEGLLTNAQGESFQVNPTCGDQVKMQVELSADGTKIEKIGWEGSGCSISQASISIMTDLLTGTSLTRFEQLSTAFREMMDGRGHAIDDATADLLDDAAAFQGVAKFPARIKCALLGWMALREATEQAGSQDGKGAASEQTCHCE</sequence>
<name>A0ABU1SZR0_9ACTO</name>
<comment type="caution">
    <text evidence="2">The sequence shown here is derived from an EMBL/GenBank/DDBJ whole genome shotgun (WGS) entry which is preliminary data.</text>
</comment>
<dbReference type="InterPro" id="IPR002871">
    <property type="entry name" value="NIF_FeS_clus_asmbl_NifU_N"/>
</dbReference>
<dbReference type="RefSeq" id="WP_309954584.1">
    <property type="nucleotide sequence ID" value="NZ_CP136414.1"/>
</dbReference>
<feature type="domain" description="NIF system FeS cluster assembly NifU N-terminal" evidence="1">
    <location>
        <begin position="8"/>
        <end position="132"/>
    </location>
</feature>
<dbReference type="EMBL" id="JAVDUJ010000001">
    <property type="protein sequence ID" value="MDR6938616.1"/>
    <property type="molecule type" value="Genomic_DNA"/>
</dbReference>
<protein>
    <submittedName>
        <fullName evidence="2">Nitrogen fixation NifU-like protein</fullName>
    </submittedName>
</protein>
<accession>A0ABU1SZR0</accession>
<dbReference type="PANTHER" id="PTHR10093">
    <property type="entry name" value="IRON-SULFUR CLUSTER ASSEMBLY ENZYME NIFU HOMOLOG"/>
    <property type="match status" value="1"/>
</dbReference>
<proteinExistence type="predicted"/>
<organism evidence="2 3">
    <name type="scientific">Arcanobacterium hippocoleae</name>
    <dbReference type="NCBI Taxonomy" id="149017"/>
    <lineage>
        <taxon>Bacteria</taxon>
        <taxon>Bacillati</taxon>
        <taxon>Actinomycetota</taxon>
        <taxon>Actinomycetes</taxon>
        <taxon>Actinomycetales</taxon>
        <taxon>Actinomycetaceae</taxon>
        <taxon>Arcanobacterium</taxon>
    </lineage>
</organism>
<evidence type="ECO:0000313" key="3">
    <source>
        <dbReference type="Proteomes" id="UP001266099"/>
    </source>
</evidence>
<dbReference type="NCBIfam" id="TIGR01994">
    <property type="entry name" value="SUF_scaf_2"/>
    <property type="match status" value="1"/>
</dbReference>